<organism evidence="2 3">
    <name type="scientific">Blepharisma stoltei</name>
    <dbReference type="NCBI Taxonomy" id="1481888"/>
    <lineage>
        <taxon>Eukaryota</taxon>
        <taxon>Sar</taxon>
        <taxon>Alveolata</taxon>
        <taxon>Ciliophora</taxon>
        <taxon>Postciliodesmatophora</taxon>
        <taxon>Heterotrichea</taxon>
        <taxon>Heterotrichida</taxon>
        <taxon>Blepharismidae</taxon>
        <taxon>Blepharisma</taxon>
    </lineage>
</organism>
<evidence type="ECO:0000313" key="3">
    <source>
        <dbReference type="Proteomes" id="UP001162131"/>
    </source>
</evidence>
<proteinExistence type="predicted"/>
<dbReference type="EMBL" id="CAJZBQ010000048">
    <property type="protein sequence ID" value="CAG9329506.1"/>
    <property type="molecule type" value="Genomic_DNA"/>
</dbReference>
<feature type="compositionally biased region" description="Basic and acidic residues" evidence="1">
    <location>
        <begin position="40"/>
        <end position="50"/>
    </location>
</feature>
<accession>A0AAU9JNV5</accession>
<gene>
    <name evidence="2" type="ORF">BSTOLATCC_MIC49139</name>
</gene>
<evidence type="ECO:0000256" key="1">
    <source>
        <dbReference type="SAM" id="MobiDB-lite"/>
    </source>
</evidence>
<reference evidence="2" key="1">
    <citation type="submission" date="2021-09" db="EMBL/GenBank/DDBJ databases">
        <authorList>
            <consortium name="AG Swart"/>
            <person name="Singh M."/>
            <person name="Singh A."/>
            <person name="Seah K."/>
            <person name="Emmerich C."/>
        </authorList>
    </citation>
    <scope>NUCLEOTIDE SEQUENCE</scope>
    <source>
        <strain evidence="2">ATCC30299</strain>
    </source>
</reference>
<name>A0AAU9JNV5_9CILI</name>
<keyword evidence="3" id="KW-1185">Reference proteome</keyword>
<comment type="caution">
    <text evidence="2">The sequence shown here is derived from an EMBL/GenBank/DDBJ whole genome shotgun (WGS) entry which is preliminary data.</text>
</comment>
<feature type="region of interest" description="Disordered" evidence="1">
    <location>
        <begin position="1"/>
        <end position="53"/>
    </location>
</feature>
<evidence type="ECO:0000313" key="2">
    <source>
        <dbReference type="EMBL" id="CAG9329506.1"/>
    </source>
</evidence>
<dbReference type="AlphaFoldDB" id="A0AAU9JNV5"/>
<dbReference type="Proteomes" id="UP001162131">
    <property type="component" value="Unassembled WGS sequence"/>
</dbReference>
<sequence>MKRAVQQIMSEADENNLDSRNNFMPVHDLENPVNNEDESDKNNESQEKASENLSKVNLQVSQISIANPQINLESDNRQAFEQQLEAHT</sequence>
<protein>
    <submittedName>
        <fullName evidence="2">Uncharacterized protein</fullName>
    </submittedName>
</protein>